<dbReference type="NCBIfam" id="TIGR01488">
    <property type="entry name" value="HAD-SF-IB"/>
    <property type="match status" value="1"/>
</dbReference>
<evidence type="ECO:0000256" key="3">
    <source>
        <dbReference type="ARBA" id="ARBA00022842"/>
    </source>
</evidence>
<dbReference type="PANTHER" id="PTHR43344">
    <property type="entry name" value="PHOSPHOSERINE PHOSPHATASE"/>
    <property type="match status" value="1"/>
</dbReference>
<dbReference type="InterPro" id="IPR050582">
    <property type="entry name" value="HAD-like_SerB"/>
</dbReference>
<dbReference type="InterPro" id="IPR006385">
    <property type="entry name" value="HAD_hydro_SerB1"/>
</dbReference>
<name>A0ABY1RYW5_9GAMM</name>
<evidence type="ECO:0000313" key="4">
    <source>
        <dbReference type="EMBL" id="SMR73402.1"/>
    </source>
</evidence>
<dbReference type="Gene3D" id="3.40.50.1000">
    <property type="entry name" value="HAD superfamily/HAD-like"/>
    <property type="match status" value="1"/>
</dbReference>
<keyword evidence="3" id="KW-0460">Magnesium</keyword>
<evidence type="ECO:0000256" key="1">
    <source>
        <dbReference type="ARBA" id="ARBA00022723"/>
    </source>
</evidence>
<proteinExistence type="predicted"/>
<dbReference type="Gene3D" id="1.20.1440.100">
    <property type="entry name" value="SG protein - dephosphorylation function"/>
    <property type="match status" value="1"/>
</dbReference>
<dbReference type="Proteomes" id="UP001159257">
    <property type="component" value="Unassembled WGS sequence"/>
</dbReference>
<comment type="caution">
    <text evidence="4">The sequence shown here is derived from an EMBL/GenBank/DDBJ whole genome shotgun (WGS) entry which is preliminary data.</text>
</comment>
<dbReference type="NCBIfam" id="TIGR01490">
    <property type="entry name" value="HAD-SF-IB-hyp1"/>
    <property type="match status" value="1"/>
</dbReference>
<organism evidence="4 5">
    <name type="scientific">Marinobacterium sediminicola</name>
    <dbReference type="NCBI Taxonomy" id="518898"/>
    <lineage>
        <taxon>Bacteria</taxon>
        <taxon>Pseudomonadati</taxon>
        <taxon>Pseudomonadota</taxon>
        <taxon>Gammaproteobacteria</taxon>
        <taxon>Oceanospirillales</taxon>
        <taxon>Oceanospirillaceae</taxon>
        <taxon>Marinobacterium</taxon>
    </lineage>
</organism>
<dbReference type="InterPro" id="IPR036412">
    <property type="entry name" value="HAD-like_sf"/>
</dbReference>
<dbReference type="InterPro" id="IPR023214">
    <property type="entry name" value="HAD_sf"/>
</dbReference>
<dbReference type="SUPFAM" id="SSF56784">
    <property type="entry name" value="HAD-like"/>
    <property type="match status" value="1"/>
</dbReference>
<reference evidence="4 5" key="1">
    <citation type="submission" date="2017-05" db="EMBL/GenBank/DDBJ databases">
        <authorList>
            <person name="Varghese N."/>
            <person name="Submissions S."/>
        </authorList>
    </citation>
    <scope>NUCLEOTIDE SEQUENCE [LARGE SCALE GENOMIC DNA]</scope>
    <source>
        <strain evidence="4 5">CGMCC 1.7287</strain>
    </source>
</reference>
<evidence type="ECO:0000256" key="2">
    <source>
        <dbReference type="ARBA" id="ARBA00022801"/>
    </source>
</evidence>
<gene>
    <name evidence="4" type="ORF">SAMN04487964_10464</name>
</gene>
<dbReference type="GO" id="GO:0016787">
    <property type="term" value="F:hydrolase activity"/>
    <property type="evidence" value="ECO:0007669"/>
    <property type="project" value="UniProtKB-KW"/>
</dbReference>
<accession>A0ABY1RYW5</accession>
<protein>
    <submittedName>
        <fullName evidence="4">HAD-superfamily subfamily IB hydrolase, TIGR01490</fullName>
    </submittedName>
</protein>
<keyword evidence="1" id="KW-0479">Metal-binding</keyword>
<keyword evidence="5" id="KW-1185">Reference proteome</keyword>
<dbReference type="Pfam" id="PF12710">
    <property type="entry name" value="HAD"/>
    <property type="match status" value="1"/>
</dbReference>
<dbReference type="CDD" id="cd02612">
    <property type="entry name" value="HAD_PGPPase"/>
    <property type="match status" value="1"/>
</dbReference>
<keyword evidence="2 4" id="KW-0378">Hydrolase</keyword>
<evidence type="ECO:0000313" key="5">
    <source>
        <dbReference type="Proteomes" id="UP001159257"/>
    </source>
</evidence>
<dbReference type="RefSeq" id="WP_239039692.1">
    <property type="nucleotide sequence ID" value="NZ_BAAAEY010000001.1"/>
</dbReference>
<dbReference type="EMBL" id="FXWV01000004">
    <property type="protein sequence ID" value="SMR73402.1"/>
    <property type="molecule type" value="Genomic_DNA"/>
</dbReference>
<sequence>MRLAIFDLDDTLIDGDSASLFCRFLVEQGLADVELLAQEARLMRDYANGSLDMAAYIRLMTAPIRQMKPDELEALTHRFVCNQIVHRHYPQARQRLQEHREAGDLCLIVSATAEFIVRPVADTLAVEHVLAIELERDAQGCLSGKIKGIPSFREGKVQRLQDWLSELGQTPEELLFYSDSSNDLPLLEWADRPHVVNPDPKLSALARQRGWPVLHWMRANDSQSPKTH</sequence>
<dbReference type="PANTHER" id="PTHR43344:SF13">
    <property type="entry name" value="PHOSPHATASE RV3661-RELATED"/>
    <property type="match status" value="1"/>
</dbReference>